<keyword evidence="2" id="KW-1185">Reference proteome</keyword>
<dbReference type="AlphaFoldDB" id="A0A1I4DGM3"/>
<dbReference type="OrthoDB" id="1550900at2"/>
<sequence>MSIVVRFPVVGLTRQQYDEVSRRMEEAGMWPPDGMQLHVLFGTEGDLKVSEIWESPEQLRAFGEQLQPVLNEVGVQAAGEPEIFEVHVLEQLQTTA</sequence>
<gene>
    <name evidence="1" type="ORF">SAMN04488085_104385</name>
</gene>
<name>A0A1I4DGM3_9ACTN</name>
<reference evidence="1 2" key="1">
    <citation type="submission" date="2016-10" db="EMBL/GenBank/DDBJ databases">
        <authorList>
            <person name="de Groot N.N."/>
        </authorList>
    </citation>
    <scope>NUCLEOTIDE SEQUENCE [LARGE SCALE GENOMIC DNA]</scope>
    <source>
        <strain evidence="1 2">DSM 45317</strain>
    </source>
</reference>
<dbReference type="RefSeq" id="WP_091323506.1">
    <property type="nucleotide sequence ID" value="NZ_FOSW01000004.1"/>
</dbReference>
<proteinExistence type="predicted"/>
<evidence type="ECO:0008006" key="3">
    <source>
        <dbReference type="Google" id="ProtNLM"/>
    </source>
</evidence>
<dbReference type="EMBL" id="FOSW01000004">
    <property type="protein sequence ID" value="SFK92622.1"/>
    <property type="molecule type" value="Genomic_DNA"/>
</dbReference>
<accession>A0A1I4DGM3</accession>
<organism evidence="1 2">
    <name type="scientific">Geodermatophilus ruber</name>
    <dbReference type="NCBI Taxonomy" id="504800"/>
    <lineage>
        <taxon>Bacteria</taxon>
        <taxon>Bacillati</taxon>
        <taxon>Actinomycetota</taxon>
        <taxon>Actinomycetes</taxon>
        <taxon>Geodermatophilales</taxon>
        <taxon>Geodermatophilaceae</taxon>
        <taxon>Geodermatophilus</taxon>
    </lineage>
</organism>
<evidence type="ECO:0000313" key="2">
    <source>
        <dbReference type="Proteomes" id="UP000199152"/>
    </source>
</evidence>
<dbReference type="InParanoid" id="A0A1I4DGM3"/>
<evidence type="ECO:0000313" key="1">
    <source>
        <dbReference type="EMBL" id="SFK92622.1"/>
    </source>
</evidence>
<dbReference type="Proteomes" id="UP000199152">
    <property type="component" value="Unassembled WGS sequence"/>
</dbReference>
<protein>
    <recommendedName>
        <fullName evidence="3">ABM domain-containing protein</fullName>
    </recommendedName>
</protein>